<feature type="region of interest" description="Disordered" evidence="1">
    <location>
        <begin position="410"/>
        <end position="436"/>
    </location>
</feature>
<dbReference type="Pfam" id="PF13589">
    <property type="entry name" value="HATPase_c_3"/>
    <property type="match status" value="1"/>
</dbReference>
<feature type="compositionally biased region" description="Polar residues" evidence="1">
    <location>
        <begin position="571"/>
        <end position="584"/>
    </location>
</feature>
<dbReference type="SUPFAM" id="SSF55874">
    <property type="entry name" value="ATPase domain of HSP90 chaperone/DNA topoisomerase II/histidine kinase"/>
    <property type="match status" value="1"/>
</dbReference>
<gene>
    <name evidence="2" type="ORF">SAV14893_030760</name>
</gene>
<feature type="region of interest" description="Disordered" evidence="1">
    <location>
        <begin position="571"/>
        <end position="614"/>
    </location>
</feature>
<feature type="region of interest" description="Disordered" evidence="1">
    <location>
        <begin position="1"/>
        <end position="21"/>
    </location>
</feature>
<protein>
    <recommendedName>
        <fullName evidence="4">Histidine kinase/HSP90-like ATPase domain-containing protein</fullName>
    </recommendedName>
</protein>
<evidence type="ECO:0000313" key="2">
    <source>
        <dbReference type="EMBL" id="GDY63683.1"/>
    </source>
</evidence>
<comment type="caution">
    <text evidence="2">The sequence shown here is derived from an EMBL/GenBank/DDBJ whole genome shotgun (WGS) entry which is preliminary data.</text>
</comment>
<proteinExistence type="predicted"/>
<sequence>MSVNPTFQSPDDGDPQASPTSQAAIIQIDTALESMRDSGFDLTAAAGEPIDNSIEAGATHIKIATTFGPQKRSIEEIAFADNGRGIKTEILALALSMGFSTRYGQRGSLGRFGVGLKLAGLSLGRRIDVYTKLPGDDVIRHAYLDLQEISKKQQTHIQAREVPAWPAAYEHLMRNQDGTPVDSGTLVIYGRIDKLDGGGPYGTSLDEKLADLRNFIARAYRKFLDQGVIIQLNDTKITLFDPLFLLDNPRILKRYPKEDMHGTVIDADDIPIADGHSIHVTVTIVPAIFRWRSGEGGLRDRDGRDIREFQIADGVGKISMVRNGREINYDIVPKLLPAGVDKVDRYIGIEVTFPAELDSFFQVRNVKRGAVPVDKLRSELRQWLDRPVRSARRAIRSHWGEIETQERAAAQAHAEATAAAARAEKTAPMGQAGKDLTDQESEEILQELLEDLGVADDQEKAEEVREQVKQNPFTLVDGAWRGKEMFEIDHLNGKAIIHLNHRHPFIRDIYDRLKAVADDGANGVEPEELLALIRKTQTALDTLFLAYAKAENMHPKPSQFDDLRSYWGSSPSPTCRNSATRSSQPIPPFLLEGGRSPGQCLGFGHPRRPAKWPR</sequence>
<dbReference type="InterPro" id="IPR036890">
    <property type="entry name" value="HATPase_C_sf"/>
</dbReference>
<name>A0A4D4LZ74_STRAX</name>
<dbReference type="Proteomes" id="UP000302139">
    <property type="component" value="Unassembled WGS sequence"/>
</dbReference>
<organism evidence="2 3">
    <name type="scientific">Streptomyces avermitilis</name>
    <dbReference type="NCBI Taxonomy" id="33903"/>
    <lineage>
        <taxon>Bacteria</taxon>
        <taxon>Bacillati</taxon>
        <taxon>Actinomycetota</taxon>
        <taxon>Actinomycetes</taxon>
        <taxon>Kitasatosporales</taxon>
        <taxon>Streptomycetaceae</taxon>
        <taxon>Streptomyces</taxon>
    </lineage>
</organism>
<accession>A0A4D4LZ74</accession>
<reference evidence="2 3" key="1">
    <citation type="submission" date="2019-04" db="EMBL/GenBank/DDBJ databases">
        <title>Draft genome sequences of Streptomyces avermitilis NBRC 14893.</title>
        <authorList>
            <person name="Komaki H."/>
            <person name="Tamura T."/>
            <person name="Hosoyama A."/>
        </authorList>
    </citation>
    <scope>NUCLEOTIDE SEQUENCE [LARGE SCALE GENOMIC DNA]</scope>
    <source>
        <strain evidence="2 3">NBRC 14893</strain>
    </source>
</reference>
<evidence type="ECO:0008006" key="4">
    <source>
        <dbReference type="Google" id="ProtNLM"/>
    </source>
</evidence>
<dbReference type="AlphaFoldDB" id="A0A4D4LZ74"/>
<dbReference type="Gene3D" id="3.30.565.10">
    <property type="entry name" value="Histidine kinase-like ATPase, C-terminal domain"/>
    <property type="match status" value="1"/>
</dbReference>
<feature type="compositionally biased region" description="Low complexity" evidence="1">
    <location>
        <begin position="410"/>
        <end position="421"/>
    </location>
</feature>
<feature type="compositionally biased region" description="Basic residues" evidence="1">
    <location>
        <begin position="605"/>
        <end position="614"/>
    </location>
</feature>
<evidence type="ECO:0000313" key="3">
    <source>
        <dbReference type="Proteomes" id="UP000302139"/>
    </source>
</evidence>
<dbReference type="EMBL" id="BJHX01000001">
    <property type="protein sequence ID" value="GDY63683.1"/>
    <property type="molecule type" value="Genomic_DNA"/>
</dbReference>
<evidence type="ECO:0000256" key="1">
    <source>
        <dbReference type="SAM" id="MobiDB-lite"/>
    </source>
</evidence>